<feature type="domain" description="Pseudouridine synthase II N-terminal" evidence="6">
    <location>
        <begin position="25"/>
        <end position="172"/>
    </location>
</feature>
<gene>
    <name evidence="5 8" type="primary">truB</name>
    <name evidence="8" type="ORF">ANPL_02390</name>
</gene>
<dbReference type="InterPro" id="IPR014780">
    <property type="entry name" value="tRNA_psdUridine_synth_TruB"/>
</dbReference>
<dbReference type="InterPro" id="IPR032819">
    <property type="entry name" value="TruB_C"/>
</dbReference>
<dbReference type="PANTHER" id="PTHR13767">
    <property type="entry name" value="TRNA-PSEUDOURIDINE SYNTHASE"/>
    <property type="match status" value="1"/>
</dbReference>
<feature type="active site" description="Nucleophile" evidence="5">
    <location>
        <position position="38"/>
    </location>
</feature>
<evidence type="ECO:0000259" key="7">
    <source>
        <dbReference type="Pfam" id="PF16198"/>
    </source>
</evidence>
<dbReference type="GO" id="GO:0031119">
    <property type="term" value="P:tRNA pseudouridine synthesis"/>
    <property type="evidence" value="ECO:0007669"/>
    <property type="project" value="UniProtKB-UniRule"/>
</dbReference>
<sequence length="300" mass="32255">MEYGWLNIDKSYGMSSGRAVSIIKRILKCKVGHAGTLDPLATGVLPIAFGEATKTTSYAMDAEKAYSVRIKWGEQRDTDDAEGKIVAVSDARPSEKSIREAIKQYVGHIEQVPPAFSAIRIGGERAYSIARAGKFVELGSRVVCIDDIKLTDIDDSENSASFLVKCKKGVYIRSLARDLGIALGCLGYVASLHRKKVGVFTDDSAVALEDLERVVSEKGLAKVALPLSVVMSGIPCIEVHGKDVEMLKNGRDIRLSNDILNGLCVAENCGMCYLSQAGGVPVAVCEVVDGTARPVRVFNV</sequence>
<evidence type="ECO:0000313" key="9">
    <source>
        <dbReference type="Proteomes" id="UP000500930"/>
    </source>
</evidence>
<dbReference type="GO" id="GO:1990481">
    <property type="term" value="P:mRNA pseudouridine synthesis"/>
    <property type="evidence" value="ECO:0007669"/>
    <property type="project" value="TreeGrafter"/>
</dbReference>
<dbReference type="GO" id="GO:0003723">
    <property type="term" value="F:RNA binding"/>
    <property type="evidence" value="ECO:0007669"/>
    <property type="project" value="InterPro"/>
</dbReference>
<dbReference type="Gene3D" id="3.30.2350.10">
    <property type="entry name" value="Pseudouridine synthase"/>
    <property type="match status" value="1"/>
</dbReference>
<dbReference type="EMBL" id="CP046391">
    <property type="protein sequence ID" value="QJC27545.1"/>
    <property type="molecule type" value="Genomic_DNA"/>
</dbReference>
<keyword evidence="9" id="KW-1185">Reference proteome</keyword>
<dbReference type="PANTHER" id="PTHR13767:SF2">
    <property type="entry name" value="PSEUDOURIDYLATE SYNTHASE TRUB1"/>
    <property type="match status" value="1"/>
</dbReference>
<dbReference type="NCBIfam" id="TIGR00431">
    <property type="entry name" value="TruB"/>
    <property type="match status" value="1"/>
</dbReference>
<comment type="similarity">
    <text evidence="2 5">Belongs to the pseudouridine synthase TruB family. Type 1 subfamily.</text>
</comment>
<protein>
    <recommendedName>
        <fullName evidence="5">tRNA pseudouridine synthase B</fullName>
        <ecNumber evidence="5">5.4.99.25</ecNumber>
    </recommendedName>
    <alternativeName>
        <fullName evidence="5">tRNA pseudouridine(55) synthase</fullName>
        <shortName evidence="5">Psi55 synthase</shortName>
    </alternativeName>
    <alternativeName>
        <fullName evidence="5">tRNA pseudouridylate synthase</fullName>
    </alternativeName>
    <alternativeName>
        <fullName evidence="5">tRNA-uridine isomerase</fullName>
    </alternativeName>
</protein>
<dbReference type="Pfam" id="PF16198">
    <property type="entry name" value="TruB_C_2"/>
    <property type="match status" value="1"/>
</dbReference>
<keyword evidence="3 5" id="KW-0819">tRNA processing</keyword>
<name>A0A858PY82_9RICK</name>
<reference evidence="8 9" key="1">
    <citation type="journal article" date="2020" name="Pathogens">
        <title>First Whole Genome Sequence of Anaplasma platys, an Obligate Intracellular Rickettsial Pathogen of Dogs.</title>
        <authorList>
            <person name="Llanes A."/>
            <person name="Rajeev S."/>
        </authorList>
    </citation>
    <scope>NUCLEOTIDE SEQUENCE [LARGE SCALE GENOMIC DNA]</scope>
    <source>
        <strain evidence="8 9">S3</strain>
    </source>
</reference>
<dbReference type="AlphaFoldDB" id="A0A858PY82"/>
<dbReference type="HAMAP" id="MF_01080">
    <property type="entry name" value="TruB_bact"/>
    <property type="match status" value="1"/>
</dbReference>
<proteinExistence type="inferred from homology"/>
<evidence type="ECO:0000256" key="4">
    <source>
        <dbReference type="ARBA" id="ARBA00023235"/>
    </source>
</evidence>
<evidence type="ECO:0000256" key="2">
    <source>
        <dbReference type="ARBA" id="ARBA00005642"/>
    </source>
</evidence>
<dbReference type="EC" id="5.4.99.25" evidence="5"/>
<evidence type="ECO:0000256" key="3">
    <source>
        <dbReference type="ARBA" id="ARBA00022694"/>
    </source>
</evidence>
<evidence type="ECO:0000313" key="8">
    <source>
        <dbReference type="EMBL" id="QJC27545.1"/>
    </source>
</evidence>
<dbReference type="SUPFAM" id="SSF55120">
    <property type="entry name" value="Pseudouridine synthase"/>
    <property type="match status" value="1"/>
</dbReference>
<evidence type="ECO:0000259" key="6">
    <source>
        <dbReference type="Pfam" id="PF01509"/>
    </source>
</evidence>
<dbReference type="InterPro" id="IPR002501">
    <property type="entry name" value="PsdUridine_synth_N"/>
</dbReference>
<dbReference type="CDD" id="cd02573">
    <property type="entry name" value="PseudoU_synth_EcTruB"/>
    <property type="match status" value="1"/>
</dbReference>
<dbReference type="KEGG" id="aplt:ANPL_02390"/>
<dbReference type="Pfam" id="PF01509">
    <property type="entry name" value="TruB_N"/>
    <property type="match status" value="1"/>
</dbReference>
<evidence type="ECO:0000256" key="5">
    <source>
        <dbReference type="HAMAP-Rule" id="MF_01080"/>
    </source>
</evidence>
<evidence type="ECO:0000256" key="1">
    <source>
        <dbReference type="ARBA" id="ARBA00000385"/>
    </source>
</evidence>
<comment type="catalytic activity">
    <reaction evidence="1 5">
        <text>uridine(55) in tRNA = pseudouridine(55) in tRNA</text>
        <dbReference type="Rhea" id="RHEA:42532"/>
        <dbReference type="Rhea" id="RHEA-COMP:10101"/>
        <dbReference type="Rhea" id="RHEA-COMP:10102"/>
        <dbReference type="ChEBI" id="CHEBI:65314"/>
        <dbReference type="ChEBI" id="CHEBI:65315"/>
        <dbReference type="EC" id="5.4.99.25"/>
    </reaction>
</comment>
<dbReference type="GO" id="GO:0160148">
    <property type="term" value="F:tRNA pseudouridine(55) synthase activity"/>
    <property type="evidence" value="ECO:0007669"/>
    <property type="project" value="UniProtKB-EC"/>
</dbReference>
<dbReference type="Proteomes" id="UP000500930">
    <property type="component" value="Chromosome"/>
</dbReference>
<comment type="function">
    <text evidence="5">Responsible for synthesis of pseudouridine from uracil-55 in the psi GC loop of transfer RNAs.</text>
</comment>
<dbReference type="RefSeq" id="WP_169193178.1">
    <property type="nucleotide sequence ID" value="NZ_CP046391.1"/>
</dbReference>
<accession>A0A858PY82</accession>
<keyword evidence="4 5" id="KW-0413">Isomerase</keyword>
<dbReference type="InterPro" id="IPR020103">
    <property type="entry name" value="PsdUridine_synth_cat_dom_sf"/>
</dbReference>
<organism evidence="8 9">
    <name type="scientific">Anaplasma platys</name>
    <dbReference type="NCBI Taxonomy" id="949"/>
    <lineage>
        <taxon>Bacteria</taxon>
        <taxon>Pseudomonadati</taxon>
        <taxon>Pseudomonadota</taxon>
        <taxon>Alphaproteobacteria</taxon>
        <taxon>Rickettsiales</taxon>
        <taxon>Anaplasmataceae</taxon>
        <taxon>Anaplasma</taxon>
    </lineage>
</organism>
<feature type="domain" description="tRNA pseudouridylate synthase B C-terminal" evidence="7">
    <location>
        <begin position="173"/>
        <end position="227"/>
    </location>
</feature>